<reference evidence="3 4" key="1">
    <citation type="submission" date="2019-08" db="EMBL/GenBank/DDBJ databases">
        <title>Whole genome sequencing of chitin degrading bacteria Chitinophaga pinensis YS16.</title>
        <authorList>
            <person name="Singh R.P."/>
            <person name="Manchanda G."/>
            <person name="Maurya I.K."/>
            <person name="Joshi N.K."/>
            <person name="Srivastava A.K."/>
        </authorList>
    </citation>
    <scope>NUCLEOTIDE SEQUENCE [LARGE SCALE GENOMIC DNA]</scope>
    <source>
        <strain evidence="3 4">YS-16</strain>
    </source>
</reference>
<dbReference type="InterPro" id="IPR014784">
    <property type="entry name" value="Cu2_ascorb_mOase-like_C"/>
</dbReference>
<keyword evidence="2" id="KW-0732">Signal</keyword>
<dbReference type="Gene3D" id="2.60.120.310">
    <property type="entry name" value="Copper type II, ascorbate-dependent monooxygenase, N-terminal domain"/>
    <property type="match status" value="1"/>
</dbReference>
<dbReference type="SUPFAM" id="SSF49742">
    <property type="entry name" value="PHM/PNGase F"/>
    <property type="match status" value="2"/>
</dbReference>
<evidence type="ECO:0000256" key="1">
    <source>
        <dbReference type="ARBA" id="ARBA00023157"/>
    </source>
</evidence>
<keyword evidence="4" id="KW-1185">Reference proteome</keyword>
<accession>A0A5C6LUJ2</accession>
<proteinExistence type="predicted"/>
<evidence type="ECO:0000256" key="2">
    <source>
        <dbReference type="SAM" id="SignalP"/>
    </source>
</evidence>
<dbReference type="GO" id="GO:0016715">
    <property type="term" value="F:oxidoreductase activity, acting on paired donors, with incorporation or reduction of molecular oxygen, reduced ascorbate as one donor, and incorporation of one atom of oxygen"/>
    <property type="evidence" value="ECO:0007669"/>
    <property type="project" value="InterPro"/>
</dbReference>
<dbReference type="Proteomes" id="UP000318815">
    <property type="component" value="Unassembled WGS sequence"/>
</dbReference>
<evidence type="ECO:0000313" key="3">
    <source>
        <dbReference type="EMBL" id="TWW00941.1"/>
    </source>
</evidence>
<sequence>MRCRVVIILLSLFLWEMPAASAQKITWNQHIAPIIHANCTPCHKKGDAAPFELMTYDDVAKRATFIKQVTQSRYMPPWKADSHYASFANERRLTDEEIAMIAEWADTKMPKGKETARQEEVHFVEGTHYNRKPDTVLQMPKPFHIPGDNKERFIVYKIPFELAADMNVEAIEFVSNNRKVIHHANYEIDAVSDPGLDIYAGQDYINLTEDDRNKYVQYVPFRQHMIYYGGWIPGATCESYPKNIGWIMPKRGVILLTVHYAPVGKDEDNISGIQLFFTKTPVKREIRAVSFGSGGVGEKDIDPYFYIPADAVKTFRLKVTVPEDQSIMYVWPHMHYIGTKFKAFGVTPAGDTVKMVSVTDWDFKWQEVYWYRKLLKLPKGTIIHIEATYDNTAANPANPSSPPRLIYSNGDMKSTDEMLTLVMLYLTYEKEDETINLKNESNLK</sequence>
<dbReference type="AlphaFoldDB" id="A0A5C6LUJ2"/>
<dbReference type="EMBL" id="VOHS01000006">
    <property type="protein sequence ID" value="TWW00941.1"/>
    <property type="molecule type" value="Genomic_DNA"/>
</dbReference>
<dbReference type="GO" id="GO:0005507">
    <property type="term" value="F:copper ion binding"/>
    <property type="evidence" value="ECO:0007669"/>
    <property type="project" value="InterPro"/>
</dbReference>
<dbReference type="InterPro" id="IPR008977">
    <property type="entry name" value="PHM/PNGase_F_dom_sf"/>
</dbReference>
<organism evidence="3 4">
    <name type="scientific">Chitinophaga pinensis</name>
    <dbReference type="NCBI Taxonomy" id="79329"/>
    <lineage>
        <taxon>Bacteria</taxon>
        <taxon>Pseudomonadati</taxon>
        <taxon>Bacteroidota</taxon>
        <taxon>Chitinophagia</taxon>
        <taxon>Chitinophagales</taxon>
        <taxon>Chitinophagaceae</taxon>
        <taxon>Chitinophaga</taxon>
    </lineage>
</organism>
<protein>
    <submittedName>
        <fullName evidence="3">Cytochrome c</fullName>
    </submittedName>
</protein>
<dbReference type="OrthoDB" id="9786191at2"/>
<keyword evidence="1" id="KW-1015">Disulfide bond</keyword>
<feature type="chain" id="PRO_5022691696" evidence="2">
    <location>
        <begin position="23"/>
        <end position="444"/>
    </location>
</feature>
<name>A0A5C6LUJ2_9BACT</name>
<dbReference type="InterPro" id="IPR036939">
    <property type="entry name" value="Cu2_ascorb_mOase_N_sf"/>
</dbReference>
<evidence type="ECO:0000313" key="4">
    <source>
        <dbReference type="Proteomes" id="UP000318815"/>
    </source>
</evidence>
<dbReference type="Gene3D" id="2.60.120.230">
    <property type="match status" value="1"/>
</dbReference>
<feature type="signal peptide" evidence="2">
    <location>
        <begin position="1"/>
        <end position="22"/>
    </location>
</feature>
<gene>
    <name evidence="3" type="ORF">FEF09_08215</name>
</gene>
<comment type="caution">
    <text evidence="3">The sequence shown here is derived from an EMBL/GenBank/DDBJ whole genome shotgun (WGS) entry which is preliminary data.</text>
</comment>